<evidence type="ECO:0000256" key="6">
    <source>
        <dbReference type="SAM" id="Phobius"/>
    </source>
</evidence>
<evidence type="ECO:0000256" key="4">
    <source>
        <dbReference type="ARBA" id="ARBA00022679"/>
    </source>
</evidence>
<evidence type="ECO:0000313" key="8">
    <source>
        <dbReference type="EMBL" id="QGY82026.1"/>
    </source>
</evidence>
<dbReference type="AlphaFoldDB" id="A0A6I6LDI9"/>
<dbReference type="GO" id="GO:0005886">
    <property type="term" value="C:plasma membrane"/>
    <property type="evidence" value="ECO:0007669"/>
    <property type="project" value="UniProtKB-SubCell"/>
</dbReference>
<keyword evidence="4 8" id="KW-0808">Transferase</keyword>
<dbReference type="PANTHER" id="PTHR43646:SF2">
    <property type="entry name" value="GLYCOSYLTRANSFERASE 2-LIKE DOMAIN-CONTAINING PROTEIN"/>
    <property type="match status" value="1"/>
</dbReference>
<evidence type="ECO:0000256" key="3">
    <source>
        <dbReference type="ARBA" id="ARBA00022676"/>
    </source>
</evidence>
<sequence length="341" mass="37569">MPDSSSAAPDRLGIVVIGRNEGERFCACLASLPPAIPVVYVDSGSTDDSVENAQRAGVHVVHLSAESGFTAARARNMGWRALLAKFPDLEFIQFIDGDCSLDPNWLGHAMAEITLDDGLAIVFGRCRERYPERSIYNAQCDREWDVPLGDVRSCGGNAFIRVAALVQVDGYTDLLIAGEEPDMCLRMRKHGWVIRRILPEMTLHDAAIHSFGAWWKRAKRAGHAYAEHVYIHKGNADPDWVRALASMVVWGVVLPGLFVLGLGLGLLVHPYWAFLSLAVGSVFTLQFFRLSRQGKAKGLTPKTARLEATLLLVGKLAQSTGTHLFLLKNLTKSRTAIMEYK</sequence>
<feature type="domain" description="Glycosyltransferase 2-like" evidence="7">
    <location>
        <begin position="15"/>
        <end position="135"/>
    </location>
</feature>
<dbReference type="Proteomes" id="UP000428803">
    <property type="component" value="Chromosome"/>
</dbReference>
<dbReference type="GO" id="GO:0016757">
    <property type="term" value="F:glycosyltransferase activity"/>
    <property type="evidence" value="ECO:0007669"/>
    <property type="project" value="UniProtKB-KW"/>
</dbReference>
<dbReference type="OrthoDB" id="8416156at2"/>
<keyword evidence="6" id="KW-1133">Transmembrane helix</keyword>
<dbReference type="KEGG" id="slaa:EUU25_16230"/>
<name>A0A6I6LDI9_9SPHN</name>
<dbReference type="InterPro" id="IPR001173">
    <property type="entry name" value="Glyco_trans_2-like"/>
</dbReference>
<organism evidence="8 9">
    <name type="scientific">Sphingorhabdus lacus</name>
    <dbReference type="NCBI Taxonomy" id="392610"/>
    <lineage>
        <taxon>Bacteria</taxon>
        <taxon>Pseudomonadati</taxon>
        <taxon>Pseudomonadota</taxon>
        <taxon>Alphaproteobacteria</taxon>
        <taxon>Sphingomonadales</taxon>
        <taxon>Sphingomonadaceae</taxon>
        <taxon>Sphingorhabdus</taxon>
    </lineage>
</organism>
<dbReference type="Gene3D" id="3.90.550.10">
    <property type="entry name" value="Spore Coat Polysaccharide Biosynthesis Protein SpsA, Chain A"/>
    <property type="match status" value="1"/>
</dbReference>
<gene>
    <name evidence="8" type="ORF">EUU25_16230</name>
</gene>
<evidence type="ECO:0000256" key="2">
    <source>
        <dbReference type="ARBA" id="ARBA00022475"/>
    </source>
</evidence>
<keyword evidence="2" id="KW-1003">Cell membrane</keyword>
<protein>
    <submittedName>
        <fullName evidence="8">Glycosyltransferase family 2 protein</fullName>
    </submittedName>
</protein>
<dbReference type="SUPFAM" id="SSF53448">
    <property type="entry name" value="Nucleotide-diphospho-sugar transferases"/>
    <property type="match status" value="1"/>
</dbReference>
<keyword evidence="3" id="KW-0328">Glycosyltransferase</keyword>
<evidence type="ECO:0000256" key="1">
    <source>
        <dbReference type="ARBA" id="ARBA00004236"/>
    </source>
</evidence>
<dbReference type="EMBL" id="CP035733">
    <property type="protein sequence ID" value="QGY82026.1"/>
    <property type="molecule type" value="Genomic_DNA"/>
</dbReference>
<comment type="subcellular location">
    <subcellularLocation>
        <location evidence="1">Cell membrane</location>
    </subcellularLocation>
</comment>
<accession>A0A6I6LDI9</accession>
<evidence type="ECO:0000256" key="5">
    <source>
        <dbReference type="ARBA" id="ARBA00023136"/>
    </source>
</evidence>
<reference evidence="9" key="1">
    <citation type="submission" date="2019-01" db="EMBL/GenBank/DDBJ databases">
        <title>Sphingorhabdus lacus sp.nov., isolated from an oligotrophic freshwater lake.</title>
        <authorList>
            <person name="Park M."/>
        </authorList>
    </citation>
    <scope>NUCLEOTIDE SEQUENCE [LARGE SCALE GENOMIC DNA]</scope>
    <source>
        <strain evidence="9">IMCC1753</strain>
    </source>
</reference>
<dbReference type="InterPro" id="IPR029044">
    <property type="entry name" value="Nucleotide-diphossugar_trans"/>
</dbReference>
<dbReference type="Pfam" id="PF00535">
    <property type="entry name" value="Glycos_transf_2"/>
    <property type="match status" value="1"/>
</dbReference>
<dbReference type="CDD" id="cd00761">
    <property type="entry name" value="Glyco_tranf_GTA_type"/>
    <property type="match status" value="1"/>
</dbReference>
<dbReference type="PANTHER" id="PTHR43646">
    <property type="entry name" value="GLYCOSYLTRANSFERASE"/>
    <property type="match status" value="1"/>
</dbReference>
<feature type="transmembrane region" description="Helical" evidence="6">
    <location>
        <begin position="271"/>
        <end position="288"/>
    </location>
</feature>
<evidence type="ECO:0000259" key="7">
    <source>
        <dbReference type="Pfam" id="PF00535"/>
    </source>
</evidence>
<feature type="transmembrane region" description="Helical" evidence="6">
    <location>
        <begin position="243"/>
        <end position="265"/>
    </location>
</feature>
<evidence type="ECO:0000313" key="9">
    <source>
        <dbReference type="Proteomes" id="UP000428803"/>
    </source>
</evidence>
<dbReference type="RefSeq" id="WP_158902866.1">
    <property type="nucleotide sequence ID" value="NZ_CP035733.1"/>
</dbReference>
<keyword evidence="6" id="KW-0812">Transmembrane</keyword>
<keyword evidence="5 6" id="KW-0472">Membrane</keyword>
<proteinExistence type="predicted"/>
<keyword evidence="9" id="KW-1185">Reference proteome</keyword>